<keyword evidence="4" id="KW-1185">Reference proteome</keyword>
<dbReference type="EMBL" id="JADEWZ010000052">
    <property type="protein sequence ID" value="MBE9118581.1"/>
    <property type="molecule type" value="Genomic_DNA"/>
</dbReference>
<evidence type="ECO:0000259" key="2">
    <source>
        <dbReference type="Pfam" id="PF20429"/>
    </source>
</evidence>
<dbReference type="Pfam" id="PF06485">
    <property type="entry name" value="Tab2-like_N"/>
    <property type="match status" value="1"/>
</dbReference>
<dbReference type="Pfam" id="PF20429">
    <property type="entry name" value="Tab2-like_C"/>
    <property type="match status" value="1"/>
</dbReference>
<dbReference type="RefSeq" id="WP_194031662.1">
    <property type="nucleotide sequence ID" value="NZ_JADEWZ010000052.1"/>
</dbReference>
<name>A0A8J7DZM4_9CYAN</name>
<feature type="domain" description="RNA-binding protein Tab2/Atab2 C-terminal" evidence="2">
    <location>
        <begin position="105"/>
        <end position="262"/>
    </location>
</feature>
<dbReference type="InterPro" id="IPR046761">
    <property type="entry name" value="Tab2-like_C"/>
</dbReference>
<feature type="domain" description="RNA-binding protein Tab2-like N-terminal" evidence="1">
    <location>
        <begin position="3"/>
        <end position="102"/>
    </location>
</feature>
<protein>
    <submittedName>
        <fullName evidence="3">Tab2/Atab2 family RNA-binding protein</fullName>
    </submittedName>
</protein>
<dbReference type="Proteomes" id="UP000654482">
    <property type="component" value="Unassembled WGS sequence"/>
</dbReference>
<dbReference type="AlphaFoldDB" id="A0A8J7DZM4"/>
<organism evidence="3 4">
    <name type="scientific">Lusitaniella coriacea LEGE 07157</name>
    <dbReference type="NCBI Taxonomy" id="945747"/>
    <lineage>
        <taxon>Bacteria</taxon>
        <taxon>Bacillati</taxon>
        <taxon>Cyanobacteriota</taxon>
        <taxon>Cyanophyceae</taxon>
        <taxon>Spirulinales</taxon>
        <taxon>Lusitaniellaceae</taxon>
        <taxon>Lusitaniella</taxon>
    </lineage>
</organism>
<evidence type="ECO:0000313" key="3">
    <source>
        <dbReference type="EMBL" id="MBE9118581.1"/>
    </source>
</evidence>
<dbReference type="InterPro" id="IPR046760">
    <property type="entry name" value="Tab2-like_N"/>
</dbReference>
<gene>
    <name evidence="3" type="ORF">IQ249_22075</name>
</gene>
<dbReference type="InterPro" id="IPR009472">
    <property type="entry name" value="Tab2-like"/>
</dbReference>
<evidence type="ECO:0000313" key="4">
    <source>
        <dbReference type="Proteomes" id="UP000654482"/>
    </source>
</evidence>
<accession>A0A8J7DZM4</accession>
<sequence length="265" mass="29559">MNIWQVDFYKRPSPNDSEVVWELLACDRAGTVICNETCPQSQANAQWVAAQLQQAAGDTLPDRIQVFRPQSSGILTLVGEQLNVPIEATRRTLALKRELEKRGEIQLKKPPPQALPDRLWGDSWRFVTLPAGELIETFRDRAIPILHTPEDLNPLTLGIASATPIPGIIIYGGRQSMQLARWLQEAQPVAINYIPTVAEESGGLVLEAGLVDRWILVTFEDRDVAQAAQGYNQRLKASQGLHFCLVQPDDSGITDTGFWLLQEDR</sequence>
<evidence type="ECO:0000259" key="1">
    <source>
        <dbReference type="Pfam" id="PF06485"/>
    </source>
</evidence>
<proteinExistence type="predicted"/>
<dbReference type="GO" id="GO:0003723">
    <property type="term" value="F:RNA binding"/>
    <property type="evidence" value="ECO:0007669"/>
    <property type="project" value="InterPro"/>
</dbReference>
<dbReference type="PANTHER" id="PTHR34556">
    <property type="match status" value="1"/>
</dbReference>
<reference evidence="3" key="1">
    <citation type="submission" date="2020-10" db="EMBL/GenBank/DDBJ databases">
        <authorList>
            <person name="Castelo-Branco R."/>
            <person name="Eusebio N."/>
            <person name="Adriana R."/>
            <person name="Vieira A."/>
            <person name="Brugerolle De Fraissinette N."/>
            <person name="Rezende De Castro R."/>
            <person name="Schneider M.P."/>
            <person name="Vasconcelos V."/>
            <person name="Leao P.N."/>
        </authorList>
    </citation>
    <scope>NUCLEOTIDE SEQUENCE</scope>
    <source>
        <strain evidence="3">LEGE 07157</strain>
    </source>
</reference>
<comment type="caution">
    <text evidence="3">The sequence shown here is derived from an EMBL/GenBank/DDBJ whole genome shotgun (WGS) entry which is preliminary data.</text>
</comment>
<dbReference type="PANTHER" id="PTHR34556:SF2">
    <property type="entry name" value="PROTEIN TAB2 HOMOLOG, CHLOROPLASTIC"/>
    <property type="match status" value="1"/>
</dbReference>